<proteinExistence type="predicted"/>
<dbReference type="Proteomes" id="UP001139011">
    <property type="component" value="Unassembled WGS sequence"/>
</dbReference>
<evidence type="ECO:0000313" key="2">
    <source>
        <dbReference type="Proteomes" id="UP001139011"/>
    </source>
</evidence>
<comment type="caution">
    <text evidence="1">The sequence shown here is derived from an EMBL/GenBank/DDBJ whole genome shotgun (WGS) entry which is preliminary data.</text>
</comment>
<name>A0A9X1X9X2_9BACL</name>
<dbReference type="EMBL" id="JAIWJX010000002">
    <property type="protein sequence ID" value="MCK6255458.1"/>
    <property type="molecule type" value="Genomic_DNA"/>
</dbReference>
<accession>A0A9X1X9X2</accession>
<keyword evidence="2" id="KW-1185">Reference proteome</keyword>
<dbReference type="RefSeq" id="WP_248251282.1">
    <property type="nucleotide sequence ID" value="NZ_JAIWJX010000002.1"/>
</dbReference>
<gene>
    <name evidence="1" type="ORF">LCY76_02310</name>
</gene>
<reference evidence="1" key="1">
    <citation type="submission" date="2021-09" db="EMBL/GenBank/DDBJ databases">
        <title>Genome analysis of Fictibacillus sp. KIGAM418 isolated from marine sediment.</title>
        <authorList>
            <person name="Seo M.-J."/>
            <person name="Cho E.-S."/>
            <person name="Hwang C.Y."/>
        </authorList>
    </citation>
    <scope>NUCLEOTIDE SEQUENCE</scope>
    <source>
        <strain evidence="1">KIGAM418</strain>
    </source>
</reference>
<dbReference type="AlphaFoldDB" id="A0A9X1X9X2"/>
<protein>
    <submittedName>
        <fullName evidence="1">Uncharacterized protein</fullName>
    </submittedName>
</protein>
<organism evidence="1 2">
    <name type="scientific">Fictibacillus marinisediminis</name>
    <dbReference type="NCBI Taxonomy" id="2878389"/>
    <lineage>
        <taxon>Bacteria</taxon>
        <taxon>Bacillati</taxon>
        <taxon>Bacillota</taxon>
        <taxon>Bacilli</taxon>
        <taxon>Bacillales</taxon>
        <taxon>Fictibacillaceae</taxon>
        <taxon>Fictibacillus</taxon>
    </lineage>
</organism>
<evidence type="ECO:0000313" key="1">
    <source>
        <dbReference type="EMBL" id="MCK6255458.1"/>
    </source>
</evidence>
<sequence length="171" mass="20063">MLFDKNIIITGKHSAYMDLLRDKGFFSRHLDIYINSAIVGFQYNRKSLSDKSETYKDKRTQIHTEQLVKESSILEFIYRLIMLLDNQKDSTLEDRINRAFRDDSLNDVSEKHSENTKVFISYVLGGVEVLYEKIIEKGATEQDLMKNAYEFMKEQNLSFINRSADDILNEL</sequence>